<dbReference type="InterPro" id="IPR005522">
    <property type="entry name" value="IPK"/>
</dbReference>
<feature type="region of interest" description="Disordered" evidence="8">
    <location>
        <begin position="1"/>
        <end position="56"/>
    </location>
</feature>
<evidence type="ECO:0000313" key="9">
    <source>
        <dbReference type="Ensembl" id="ENSPNAP00000033115.1"/>
    </source>
</evidence>
<dbReference type="OrthoDB" id="338650at2759"/>
<evidence type="ECO:0000256" key="3">
    <source>
        <dbReference type="ARBA" id="ARBA00022741"/>
    </source>
</evidence>
<reference evidence="9" key="2">
    <citation type="submission" date="2025-08" db="UniProtKB">
        <authorList>
            <consortium name="Ensembl"/>
        </authorList>
    </citation>
    <scope>IDENTIFICATION</scope>
</reference>
<dbReference type="Proteomes" id="UP001501920">
    <property type="component" value="Chromosome 10"/>
</dbReference>
<dbReference type="OMA" id="FRIEGTK"/>
<comment type="similarity">
    <text evidence="1 7">Belongs to the inositol phosphokinase (IPK) family.</text>
</comment>
<keyword evidence="5" id="KW-0067">ATP-binding</keyword>
<dbReference type="PANTHER" id="PTHR12400">
    <property type="entry name" value="INOSITOL POLYPHOSPHATE KINASE"/>
    <property type="match status" value="1"/>
</dbReference>
<dbReference type="STRING" id="42514.ENSPNAP00000033115"/>
<keyword evidence="4 7" id="KW-0418">Kinase</keyword>
<dbReference type="GeneTree" id="ENSGT00940000166410"/>
<proteinExistence type="inferred from homology"/>
<evidence type="ECO:0000313" key="10">
    <source>
        <dbReference type="Proteomes" id="UP001501920"/>
    </source>
</evidence>
<evidence type="ECO:0000256" key="2">
    <source>
        <dbReference type="ARBA" id="ARBA00022679"/>
    </source>
</evidence>
<protein>
    <recommendedName>
        <fullName evidence="7">Kinase</fullName>
        <ecNumber evidence="7">2.7.-.-</ecNumber>
    </recommendedName>
</protein>
<dbReference type="Pfam" id="PF03770">
    <property type="entry name" value="IPK"/>
    <property type="match status" value="1"/>
</dbReference>
<dbReference type="Gene3D" id="3.30.470.160">
    <property type="entry name" value="Inositol polyphosphate kinase"/>
    <property type="match status" value="1"/>
</dbReference>
<evidence type="ECO:0000256" key="7">
    <source>
        <dbReference type="RuleBase" id="RU363090"/>
    </source>
</evidence>
<dbReference type="EC" id="2.7.-.-" evidence="7"/>
<dbReference type="GO" id="GO:0005634">
    <property type="term" value="C:nucleus"/>
    <property type="evidence" value="ECO:0007669"/>
    <property type="project" value="TreeGrafter"/>
</dbReference>
<reference evidence="9" key="3">
    <citation type="submission" date="2025-09" db="UniProtKB">
        <authorList>
            <consortium name="Ensembl"/>
        </authorList>
    </citation>
    <scope>IDENTIFICATION</scope>
</reference>
<keyword evidence="3" id="KW-0547">Nucleotide-binding</keyword>
<dbReference type="RefSeq" id="XP_017568940.1">
    <property type="nucleotide sequence ID" value="XM_017713451.2"/>
</dbReference>
<gene>
    <name evidence="9" type="primary">ITPKA</name>
</gene>
<name>A0A3B4EBA2_PYGNA</name>
<feature type="region of interest" description="Disordered" evidence="8">
    <location>
        <begin position="83"/>
        <end position="112"/>
    </location>
</feature>
<dbReference type="GO" id="GO:0046854">
    <property type="term" value="P:phosphatidylinositol phosphate biosynthetic process"/>
    <property type="evidence" value="ECO:0007669"/>
    <property type="project" value="TreeGrafter"/>
</dbReference>
<evidence type="ECO:0000256" key="1">
    <source>
        <dbReference type="ARBA" id="ARBA00007374"/>
    </source>
</evidence>
<evidence type="ECO:0000256" key="6">
    <source>
        <dbReference type="ARBA" id="ARBA00051963"/>
    </source>
</evidence>
<accession>A0A3B4EBA2</accession>
<evidence type="ECO:0000256" key="5">
    <source>
        <dbReference type="ARBA" id="ARBA00022840"/>
    </source>
</evidence>
<feature type="compositionally biased region" description="Low complexity" evidence="8">
    <location>
        <begin position="92"/>
        <end position="102"/>
    </location>
</feature>
<keyword evidence="2 7" id="KW-0808">Transferase</keyword>
<dbReference type="Ensembl" id="ENSPNAT00000023693.2">
    <property type="protein sequence ID" value="ENSPNAP00000033115.1"/>
    <property type="gene ID" value="ENSPNAG00000021524.2"/>
</dbReference>
<dbReference type="GO" id="GO:0000828">
    <property type="term" value="F:inositol hexakisphosphate kinase activity"/>
    <property type="evidence" value="ECO:0007669"/>
    <property type="project" value="TreeGrafter"/>
</dbReference>
<evidence type="ECO:0000256" key="8">
    <source>
        <dbReference type="SAM" id="MobiDB-lite"/>
    </source>
</evidence>
<dbReference type="CTD" id="3706"/>
<dbReference type="InterPro" id="IPR038286">
    <property type="entry name" value="IPK_sf"/>
</dbReference>
<comment type="catalytic activity">
    <reaction evidence="6">
        <text>1D-myo-inositol 1,4,5-trisphosphate + ATP = 1D-myo-inositol 1,3,4,5-tetrakisphosphate + ADP + H(+)</text>
        <dbReference type="Rhea" id="RHEA:11020"/>
        <dbReference type="ChEBI" id="CHEBI:15378"/>
        <dbReference type="ChEBI" id="CHEBI:30616"/>
        <dbReference type="ChEBI" id="CHEBI:57895"/>
        <dbReference type="ChEBI" id="CHEBI:203600"/>
        <dbReference type="ChEBI" id="CHEBI:456216"/>
        <dbReference type="EC" id="2.7.1.127"/>
    </reaction>
    <physiologicalReaction direction="left-to-right" evidence="6">
        <dbReference type="Rhea" id="RHEA:11021"/>
    </physiologicalReaction>
</comment>
<dbReference type="GO" id="GO:0005524">
    <property type="term" value="F:ATP binding"/>
    <property type="evidence" value="ECO:0007669"/>
    <property type="project" value="UniProtKB-KW"/>
</dbReference>
<dbReference type="GO" id="GO:0005737">
    <property type="term" value="C:cytoplasm"/>
    <property type="evidence" value="ECO:0007669"/>
    <property type="project" value="TreeGrafter"/>
</dbReference>
<dbReference type="AlphaFoldDB" id="A0A3B4EBA2"/>
<dbReference type="SUPFAM" id="SSF56104">
    <property type="entry name" value="SAICAR synthase-like"/>
    <property type="match status" value="1"/>
</dbReference>
<reference evidence="9 10" key="1">
    <citation type="submission" date="2020-10" db="EMBL/GenBank/DDBJ databases">
        <title>Pygocentrus nattereri (red-bellied piranha) genome, fPygNat1, primary haplotype.</title>
        <authorList>
            <person name="Myers G."/>
            <person name="Meyer A."/>
            <person name="Karagic N."/>
            <person name="Pippel M."/>
            <person name="Winkler S."/>
            <person name="Tracey A."/>
            <person name="Wood J."/>
            <person name="Formenti G."/>
            <person name="Howe K."/>
            <person name="Fedrigo O."/>
            <person name="Jarvis E.D."/>
        </authorList>
    </citation>
    <scope>NUCLEOTIDE SEQUENCE [LARGE SCALE GENOMIC DNA]</scope>
</reference>
<keyword evidence="10" id="KW-1185">Reference proteome</keyword>
<sequence length="443" mass="50467">MPKERRRSLREAVAYRASPLGDGAAGKERRFSIEQPPMEGQQSREIPDESGTGRGSLVPQVTITAATDGQMEPTELITDMDEVNGPLRRKLSNSSISSTGSSVGLEESEDDILSDNETKSKGIITLEHLGDAGEQAKPWWKLKTVVHWPFVASQRKRLSWVQLAGHKGSFKAAEEGTILKKYSENEKLCFERLRDDVLQRFVPAYHGIVERDGELFLQMSDLLVNFDGPNVMDCKMGMRTYLEDELVRAREKPKLRRDLYNKMLEVDREAPTPEEQKQQAVTKPRYMQWRESLSSTNTLGFRIEGIKKADGTCHTDFKKTRSREDVTQVFMDFVSRNGNIISSYIRRLEDIRQTLKASEFFMKHEVIGSSLLFIHDHTERADVWLIDFGKTTALPEGQILDHCRPWEEGNREDGYLWGLDNLLHTLASLNTECTQLGVHTECS</sequence>
<organism evidence="9 10">
    <name type="scientific">Pygocentrus nattereri</name>
    <name type="common">Red-bellied piranha</name>
    <dbReference type="NCBI Taxonomy" id="42514"/>
    <lineage>
        <taxon>Eukaryota</taxon>
        <taxon>Metazoa</taxon>
        <taxon>Chordata</taxon>
        <taxon>Craniata</taxon>
        <taxon>Vertebrata</taxon>
        <taxon>Euteleostomi</taxon>
        <taxon>Actinopterygii</taxon>
        <taxon>Neopterygii</taxon>
        <taxon>Teleostei</taxon>
        <taxon>Ostariophysi</taxon>
        <taxon>Characiformes</taxon>
        <taxon>Characoidei</taxon>
        <taxon>Pygocentrus</taxon>
    </lineage>
</organism>
<dbReference type="GO" id="GO:0032958">
    <property type="term" value="P:inositol phosphate biosynthetic process"/>
    <property type="evidence" value="ECO:0007669"/>
    <property type="project" value="InterPro"/>
</dbReference>
<dbReference type="FunFam" id="3.30.470.160:FF:000001">
    <property type="entry name" value="Kinase"/>
    <property type="match status" value="1"/>
</dbReference>
<dbReference type="PANTHER" id="PTHR12400:SF55">
    <property type="entry name" value="INOSITOL-TRISPHOSPHATE 3-KINASE A"/>
    <property type="match status" value="1"/>
</dbReference>
<dbReference type="GeneID" id="108436766"/>
<dbReference type="GO" id="GO:0008440">
    <property type="term" value="F:inositol-1,4,5-trisphosphate 3-kinase activity"/>
    <property type="evidence" value="ECO:0007669"/>
    <property type="project" value="UniProtKB-EC"/>
</dbReference>
<evidence type="ECO:0000256" key="4">
    <source>
        <dbReference type="ARBA" id="ARBA00022777"/>
    </source>
</evidence>